<keyword evidence="2" id="KW-1185">Reference proteome</keyword>
<dbReference type="RefSeq" id="WP_155549135.1">
    <property type="nucleotide sequence ID" value="NZ_CABVGP010000003.1"/>
</dbReference>
<organism evidence="1 2">
    <name type="scientific">Amycolatopsis camponoti</name>
    <dbReference type="NCBI Taxonomy" id="2606593"/>
    <lineage>
        <taxon>Bacteria</taxon>
        <taxon>Bacillati</taxon>
        <taxon>Actinomycetota</taxon>
        <taxon>Actinomycetes</taxon>
        <taxon>Pseudonocardiales</taxon>
        <taxon>Pseudonocardiaceae</taxon>
        <taxon>Amycolatopsis</taxon>
    </lineage>
</organism>
<reference evidence="1 2" key="1">
    <citation type="submission" date="2019-09" db="EMBL/GenBank/DDBJ databases">
        <authorList>
            <person name="Leyn A S."/>
        </authorList>
    </citation>
    <scope>NUCLEOTIDE SEQUENCE [LARGE SCALE GENOMIC DNA]</scope>
    <source>
        <strain evidence="1">AA231_1</strain>
    </source>
</reference>
<gene>
    <name evidence="1" type="ORF">AA23TX_09405</name>
</gene>
<dbReference type="Proteomes" id="UP000399805">
    <property type="component" value="Unassembled WGS sequence"/>
</dbReference>
<name>A0A6I8M262_9PSEU</name>
<accession>A0A6I8M262</accession>
<evidence type="ECO:0000313" key="2">
    <source>
        <dbReference type="Proteomes" id="UP000399805"/>
    </source>
</evidence>
<evidence type="ECO:0000313" key="1">
    <source>
        <dbReference type="EMBL" id="VVJ24539.1"/>
    </source>
</evidence>
<dbReference type="EMBL" id="CABVGP010000003">
    <property type="protein sequence ID" value="VVJ24539.1"/>
    <property type="molecule type" value="Genomic_DNA"/>
</dbReference>
<protein>
    <submittedName>
        <fullName evidence="1">Uncharacterized protein</fullName>
    </submittedName>
</protein>
<proteinExistence type="predicted"/>
<sequence>MDARLVGYWSESEVHPGSTEYTELGFRPDGTGWQYWSSWSTAFVVHRFTWEGTASRLLIRLGMILDGTWSLAGERTHHRIERREHLDTELTLSCTLAPGPRLRLARPLDEMLGGTEFLAVPGGGTDPTLA</sequence>
<dbReference type="AlphaFoldDB" id="A0A6I8M262"/>